<dbReference type="STRING" id="1715691.TA5113_02914"/>
<evidence type="ECO:0000256" key="1">
    <source>
        <dbReference type="SAM" id="MobiDB-lite"/>
    </source>
</evidence>
<reference evidence="3" key="1">
    <citation type="submission" date="2015-09" db="EMBL/GenBank/DDBJ databases">
        <authorList>
            <person name="Rodrigo-Torres Lidia"/>
            <person name="Arahal R.David."/>
        </authorList>
    </citation>
    <scope>NUCLEOTIDE SEQUENCE [LARGE SCALE GENOMIC DNA]</scope>
    <source>
        <strain evidence="3">CECT 5114</strain>
    </source>
</reference>
<accession>A0A0P1IUU9</accession>
<feature type="compositionally biased region" description="Basic and acidic residues" evidence="1">
    <location>
        <begin position="35"/>
        <end position="59"/>
    </location>
</feature>
<dbReference type="EMBL" id="CYUE01000021">
    <property type="protein sequence ID" value="CUK27243.1"/>
    <property type="molecule type" value="Genomic_DNA"/>
</dbReference>
<gene>
    <name evidence="2" type="ORF">TA5114_03070</name>
</gene>
<keyword evidence="3" id="KW-1185">Reference proteome</keyword>
<dbReference type="InterPro" id="IPR025227">
    <property type="entry name" value="DUF4169"/>
</dbReference>
<proteinExistence type="predicted"/>
<dbReference type="Proteomes" id="UP000051184">
    <property type="component" value="Unassembled WGS sequence"/>
</dbReference>
<dbReference type="AlphaFoldDB" id="A0A0P1IUU9"/>
<dbReference type="RefSeq" id="WP_058316128.1">
    <property type="nucleotide sequence ID" value="NZ_CYTO01000024.1"/>
</dbReference>
<evidence type="ECO:0000313" key="3">
    <source>
        <dbReference type="Proteomes" id="UP000051184"/>
    </source>
</evidence>
<dbReference type="OrthoDB" id="7192657at2"/>
<organism evidence="2 3">
    <name type="scientific">Cognatishimia activa</name>
    <dbReference type="NCBI Taxonomy" id="1715691"/>
    <lineage>
        <taxon>Bacteria</taxon>
        <taxon>Pseudomonadati</taxon>
        <taxon>Pseudomonadota</taxon>
        <taxon>Alphaproteobacteria</taxon>
        <taxon>Rhodobacterales</taxon>
        <taxon>Paracoccaceae</taxon>
        <taxon>Cognatishimia</taxon>
    </lineage>
</organism>
<dbReference type="Pfam" id="PF13770">
    <property type="entry name" value="DUF4169"/>
    <property type="match status" value="1"/>
</dbReference>
<protein>
    <submittedName>
        <fullName evidence="2">Uncharacterized protein</fullName>
    </submittedName>
</protein>
<name>A0A0P1IUU9_9RHOB</name>
<sequence length="59" mass="6885">MAEPVNLNRFRKEKARAEKKARADQNAAKFGRTKAQKDAEEKLSDIEKRRLDGVKRDDR</sequence>
<feature type="region of interest" description="Disordered" evidence="1">
    <location>
        <begin position="1"/>
        <end position="59"/>
    </location>
</feature>
<evidence type="ECO:0000313" key="2">
    <source>
        <dbReference type="EMBL" id="CUK27243.1"/>
    </source>
</evidence>